<dbReference type="Pfam" id="PF13843">
    <property type="entry name" value="DDE_Tnp_1_7"/>
    <property type="match status" value="1"/>
</dbReference>
<accession>A0A8K0GIJ7</accession>
<proteinExistence type="predicted"/>
<reference evidence="2" key="1">
    <citation type="submission" date="2019-08" db="EMBL/GenBank/DDBJ databases">
        <title>The genome of the North American firefly Photinus pyralis.</title>
        <authorList>
            <consortium name="Photinus pyralis genome working group"/>
            <person name="Fallon T.R."/>
            <person name="Sander Lower S.E."/>
            <person name="Weng J.-K."/>
        </authorList>
    </citation>
    <scope>NUCLEOTIDE SEQUENCE</scope>
    <source>
        <strain evidence="2">TRF0915ILg1</strain>
        <tissue evidence="2">Whole body</tissue>
    </source>
</reference>
<organism evidence="2 3">
    <name type="scientific">Ignelater luminosus</name>
    <name type="common">Cucubano</name>
    <name type="synonym">Pyrophorus luminosus</name>
    <dbReference type="NCBI Taxonomy" id="2038154"/>
    <lineage>
        <taxon>Eukaryota</taxon>
        <taxon>Metazoa</taxon>
        <taxon>Ecdysozoa</taxon>
        <taxon>Arthropoda</taxon>
        <taxon>Hexapoda</taxon>
        <taxon>Insecta</taxon>
        <taxon>Pterygota</taxon>
        <taxon>Neoptera</taxon>
        <taxon>Endopterygota</taxon>
        <taxon>Coleoptera</taxon>
        <taxon>Polyphaga</taxon>
        <taxon>Elateriformia</taxon>
        <taxon>Elateroidea</taxon>
        <taxon>Elateridae</taxon>
        <taxon>Agrypninae</taxon>
        <taxon>Pyrophorini</taxon>
        <taxon>Ignelater</taxon>
    </lineage>
</organism>
<evidence type="ECO:0000259" key="1">
    <source>
        <dbReference type="Pfam" id="PF13843"/>
    </source>
</evidence>
<dbReference type="Proteomes" id="UP000801492">
    <property type="component" value="Unassembled WGS sequence"/>
</dbReference>
<evidence type="ECO:0000313" key="2">
    <source>
        <dbReference type="EMBL" id="KAF2899248.1"/>
    </source>
</evidence>
<evidence type="ECO:0000313" key="3">
    <source>
        <dbReference type="Proteomes" id="UP000801492"/>
    </source>
</evidence>
<feature type="domain" description="PiggyBac transposable element-derived protein" evidence="1">
    <location>
        <begin position="52"/>
        <end position="129"/>
    </location>
</feature>
<sequence length="182" mass="21270">MHDIILLLPESSHKEIDSYDDQILEAMNHTKEVELHEKGSKEKRKRYRATEEIMPCLTEQTNLYAKRDKNQHSFTITAEGISQLLSLLFISGYQSLPKENDCWSTAKDMQAPIFSKTMIRDTFKLVKRKSAGDNREPLGTRVVKNMLSIIEELSQQVVFFDNSLWTFSRPFINEHQSMWDNQ</sequence>
<comment type="caution">
    <text evidence="2">The sequence shown here is derived from an EMBL/GenBank/DDBJ whole genome shotgun (WGS) entry which is preliminary data.</text>
</comment>
<dbReference type="AlphaFoldDB" id="A0A8K0GIJ7"/>
<name>A0A8K0GIJ7_IGNLU</name>
<dbReference type="EMBL" id="VTPC01002933">
    <property type="protein sequence ID" value="KAF2899248.1"/>
    <property type="molecule type" value="Genomic_DNA"/>
</dbReference>
<keyword evidence="3" id="KW-1185">Reference proteome</keyword>
<protein>
    <recommendedName>
        <fullName evidence="1">PiggyBac transposable element-derived protein domain-containing protein</fullName>
    </recommendedName>
</protein>
<dbReference type="InterPro" id="IPR029526">
    <property type="entry name" value="PGBD"/>
</dbReference>
<gene>
    <name evidence="2" type="ORF">ILUMI_06927</name>
</gene>